<keyword evidence="4" id="KW-0807">Transducer</keyword>
<keyword evidence="5" id="KW-1133">Transmembrane helix</keyword>
<dbReference type="SUPFAM" id="SSF58104">
    <property type="entry name" value="Methyl-accepting chemotaxis protein (MCP) signaling domain"/>
    <property type="match status" value="1"/>
</dbReference>
<dbReference type="PANTHER" id="PTHR43531">
    <property type="entry name" value="PROTEIN ICFG"/>
    <property type="match status" value="1"/>
</dbReference>
<feature type="domain" description="HAMP" evidence="7">
    <location>
        <begin position="214"/>
        <end position="260"/>
    </location>
</feature>
<dbReference type="PANTHER" id="PTHR43531:SF11">
    <property type="entry name" value="METHYL-ACCEPTING CHEMOTAXIS PROTEIN 3"/>
    <property type="match status" value="1"/>
</dbReference>
<keyword evidence="9" id="KW-1185">Reference proteome</keyword>
<comment type="subcellular location">
    <subcellularLocation>
        <location evidence="1">Membrane</location>
    </subcellularLocation>
</comment>
<gene>
    <name evidence="8" type="ORF">BC777_2759</name>
</gene>
<dbReference type="PROSITE" id="PS50885">
    <property type="entry name" value="HAMP"/>
    <property type="match status" value="1"/>
</dbReference>
<dbReference type="GO" id="GO:0006935">
    <property type="term" value="P:chemotaxis"/>
    <property type="evidence" value="ECO:0007669"/>
    <property type="project" value="UniProtKB-KW"/>
</dbReference>
<dbReference type="CDD" id="cd11386">
    <property type="entry name" value="MCP_signal"/>
    <property type="match status" value="1"/>
</dbReference>
<dbReference type="Proteomes" id="UP000228531">
    <property type="component" value="Unassembled WGS sequence"/>
</dbReference>
<reference evidence="8 9" key="1">
    <citation type="submission" date="2017-11" db="EMBL/GenBank/DDBJ databases">
        <title>Genomic Encyclopedia of Archaeal and Bacterial Type Strains, Phase II (KMG-II): From Individual Species to Whole Genera.</title>
        <authorList>
            <person name="Goeker M."/>
        </authorList>
    </citation>
    <scope>NUCLEOTIDE SEQUENCE [LARGE SCALE GENOMIC DNA]</scope>
    <source>
        <strain evidence="8 9">DSM 29128</strain>
    </source>
</reference>
<dbReference type="RefSeq" id="WP_100368680.1">
    <property type="nucleotide sequence ID" value="NZ_PGTY01000002.1"/>
</dbReference>
<evidence type="ECO:0000259" key="6">
    <source>
        <dbReference type="PROSITE" id="PS50111"/>
    </source>
</evidence>
<feature type="domain" description="Methyl-accepting transducer" evidence="6">
    <location>
        <begin position="265"/>
        <end position="494"/>
    </location>
</feature>
<dbReference type="AlphaFoldDB" id="A0A2M8W646"/>
<comment type="caution">
    <text evidence="8">The sequence shown here is derived from an EMBL/GenBank/DDBJ whole genome shotgun (WGS) entry which is preliminary data.</text>
</comment>
<evidence type="ECO:0000256" key="4">
    <source>
        <dbReference type="PROSITE-ProRule" id="PRU00284"/>
    </source>
</evidence>
<protein>
    <submittedName>
        <fullName evidence="8">Methyl-accepting chemotaxis protein</fullName>
    </submittedName>
</protein>
<dbReference type="SMART" id="SM00283">
    <property type="entry name" value="MA"/>
    <property type="match status" value="1"/>
</dbReference>
<dbReference type="OrthoDB" id="369026at2"/>
<dbReference type="Pfam" id="PF00015">
    <property type="entry name" value="MCPsignal"/>
    <property type="match status" value="1"/>
</dbReference>
<evidence type="ECO:0000313" key="9">
    <source>
        <dbReference type="Proteomes" id="UP000228531"/>
    </source>
</evidence>
<dbReference type="FunFam" id="1.10.287.950:FF:000001">
    <property type="entry name" value="Methyl-accepting chemotaxis sensory transducer"/>
    <property type="match status" value="1"/>
</dbReference>
<dbReference type="Gene3D" id="1.10.287.950">
    <property type="entry name" value="Methyl-accepting chemotaxis protein"/>
    <property type="match status" value="1"/>
</dbReference>
<evidence type="ECO:0000256" key="5">
    <source>
        <dbReference type="SAM" id="Phobius"/>
    </source>
</evidence>
<name>A0A2M8W646_9RHOB</name>
<feature type="transmembrane region" description="Helical" evidence="5">
    <location>
        <begin position="20"/>
        <end position="40"/>
    </location>
</feature>
<dbReference type="InterPro" id="IPR003660">
    <property type="entry name" value="HAMP_dom"/>
</dbReference>
<keyword evidence="2" id="KW-0145">Chemotaxis</keyword>
<keyword evidence="5" id="KW-0472">Membrane</keyword>
<dbReference type="PROSITE" id="PS50111">
    <property type="entry name" value="CHEMOTAXIS_TRANSDUC_2"/>
    <property type="match status" value="1"/>
</dbReference>
<sequence length="521" mass="55119">MLKTKTSYAKTSGWSSDERFVQHVANWILVPVPAAAAFFLNDLTTWWMFAVIGLLLGVAVNATSLLSAAMRDYVISFCFIGHCILLTSALAGHPWQIDSHMLFFAALAIVSTLSNARALIFATGLVAAHHITVSILLPQLVFPGGTITENLQRASIHAAIVLLESSVLLVSLLKRATAETALEKERGALQEQTAIANQSREAAKKKQDDAEVVVDTLRRHLQDLSQGNLNCQIRAAFPKDYGQLQDSFNTAVTGLGEAIGQVSHAAANIKTNVTGMSQSSEDLSQRSETQAATLEETAAALEELTVSVNQAAKGAQSAKTIAMNARQNAEESGKIVGEAITAMQAIEASSDQISSIIGVIDDIAFQTNLLALNAGVEAARAGEAGRGFAVVATEVRGLAHRSADSATEIKVLIEQSSQQVRNGVEFVGKAGEAISGIVERVTEITTAVSEIAGASEEQSRGLNEINLGVSDLDTVTQRNAAMASALTSSGHELNAYAEELSTLVQKFQLEAGQGRLRQAAA</sequence>
<organism evidence="8 9">
    <name type="scientific">Yoonia maricola</name>
    <dbReference type="NCBI Taxonomy" id="420999"/>
    <lineage>
        <taxon>Bacteria</taxon>
        <taxon>Pseudomonadati</taxon>
        <taxon>Pseudomonadota</taxon>
        <taxon>Alphaproteobacteria</taxon>
        <taxon>Rhodobacterales</taxon>
        <taxon>Paracoccaceae</taxon>
        <taxon>Yoonia</taxon>
    </lineage>
</organism>
<feature type="transmembrane region" description="Helical" evidence="5">
    <location>
        <begin position="46"/>
        <end position="66"/>
    </location>
</feature>
<keyword evidence="5" id="KW-0812">Transmembrane</keyword>
<evidence type="ECO:0000256" key="2">
    <source>
        <dbReference type="ARBA" id="ARBA00022500"/>
    </source>
</evidence>
<proteinExistence type="inferred from homology"/>
<dbReference type="GO" id="GO:0007165">
    <property type="term" value="P:signal transduction"/>
    <property type="evidence" value="ECO:0007669"/>
    <property type="project" value="UniProtKB-KW"/>
</dbReference>
<dbReference type="InterPro" id="IPR051310">
    <property type="entry name" value="MCP_chemotaxis"/>
</dbReference>
<dbReference type="GO" id="GO:0016020">
    <property type="term" value="C:membrane"/>
    <property type="evidence" value="ECO:0007669"/>
    <property type="project" value="UniProtKB-SubCell"/>
</dbReference>
<feature type="transmembrane region" description="Helical" evidence="5">
    <location>
        <begin position="73"/>
        <end position="91"/>
    </location>
</feature>
<evidence type="ECO:0000256" key="1">
    <source>
        <dbReference type="ARBA" id="ARBA00004370"/>
    </source>
</evidence>
<evidence type="ECO:0000313" key="8">
    <source>
        <dbReference type="EMBL" id="PJI86390.1"/>
    </source>
</evidence>
<accession>A0A2M8W646</accession>
<evidence type="ECO:0000259" key="7">
    <source>
        <dbReference type="PROSITE" id="PS50885"/>
    </source>
</evidence>
<dbReference type="EMBL" id="PGTY01000002">
    <property type="protein sequence ID" value="PJI86390.1"/>
    <property type="molecule type" value="Genomic_DNA"/>
</dbReference>
<dbReference type="InterPro" id="IPR004089">
    <property type="entry name" value="MCPsignal_dom"/>
</dbReference>
<comment type="similarity">
    <text evidence="3">Belongs to the methyl-accepting chemotaxis (MCP) protein family.</text>
</comment>
<evidence type="ECO:0000256" key="3">
    <source>
        <dbReference type="ARBA" id="ARBA00029447"/>
    </source>
</evidence>